<dbReference type="Proteomes" id="UP000183410">
    <property type="component" value="Unassembled WGS sequence"/>
</dbReference>
<dbReference type="Gene3D" id="1.20.58.340">
    <property type="entry name" value="Magnesium transport protein CorA, transmembrane region"/>
    <property type="match status" value="1"/>
</dbReference>
<organism evidence="10 11">
    <name type="scientific">Paenibacillus algorifonticola</name>
    <dbReference type="NCBI Taxonomy" id="684063"/>
    <lineage>
        <taxon>Bacteria</taxon>
        <taxon>Bacillati</taxon>
        <taxon>Bacillota</taxon>
        <taxon>Bacilli</taxon>
        <taxon>Bacillales</taxon>
        <taxon>Paenibacillaceae</taxon>
        <taxon>Paenibacillus</taxon>
    </lineage>
</organism>
<keyword evidence="5 9" id="KW-0812">Transmembrane</keyword>
<evidence type="ECO:0000256" key="7">
    <source>
        <dbReference type="ARBA" id="ARBA00023136"/>
    </source>
</evidence>
<accession>A0A1I2EZR3</accession>
<dbReference type="GO" id="GO:0000287">
    <property type="term" value="F:magnesium ion binding"/>
    <property type="evidence" value="ECO:0007669"/>
    <property type="project" value="TreeGrafter"/>
</dbReference>
<evidence type="ECO:0000256" key="9">
    <source>
        <dbReference type="SAM" id="Phobius"/>
    </source>
</evidence>
<dbReference type="GO" id="GO:0050897">
    <property type="term" value="F:cobalt ion binding"/>
    <property type="evidence" value="ECO:0007669"/>
    <property type="project" value="TreeGrafter"/>
</dbReference>
<evidence type="ECO:0000256" key="4">
    <source>
        <dbReference type="ARBA" id="ARBA00022475"/>
    </source>
</evidence>
<dbReference type="CDD" id="cd12821">
    <property type="entry name" value="EcCorA_ZntB-like"/>
    <property type="match status" value="1"/>
</dbReference>
<evidence type="ECO:0000256" key="2">
    <source>
        <dbReference type="ARBA" id="ARBA00009765"/>
    </source>
</evidence>
<dbReference type="InterPro" id="IPR045861">
    <property type="entry name" value="CorA_cytoplasmic_dom"/>
</dbReference>
<keyword evidence="6 9" id="KW-1133">Transmembrane helix</keyword>
<dbReference type="InterPro" id="IPR045863">
    <property type="entry name" value="CorA_TM1_TM2"/>
</dbReference>
<sequence>MEIGQAGGKAMIHRVLRYPAQWDWQMLQLERQHAELGQKLPKRKDNRKNNESFLAAQPYPVQAGSGADSQKLEAKLLLPECASWLEECDGRTTNQITVAPATEHGPLVHGTLMIQISDVHTDIQPFHFWVSGNRLVTMHEDMRLAIRFQADDVTSRLETCDTAPEALLVMLGVILGPFHEGLDGFEKRLGDLENNMRSANRTGLMDVIIERRYDLLHWSHLFTPARELHGSVKEAFLDGIMESDAYKRITHKLDRIDTLLKHYSLEIDTLISMDDAISNFRGNDIMKTLTIFTVIFTPATVISALWGVNLEPLPWDKTWWGFTILCACIIGITVFLYVWLWKKGWTGDMLIGRGGSGKSVASRSDRYSRKKHKDALKEEDSGQRSSSERTSSAKTASQEQAVPAAKPLTRSRRL</sequence>
<dbReference type="AlphaFoldDB" id="A0A1I2EZR3"/>
<feature type="transmembrane region" description="Helical" evidence="9">
    <location>
        <begin position="289"/>
        <end position="307"/>
    </location>
</feature>
<comment type="subcellular location">
    <subcellularLocation>
        <location evidence="1">Cell membrane</location>
        <topology evidence="1">Multi-pass membrane protein</topology>
    </subcellularLocation>
</comment>
<evidence type="ECO:0000256" key="8">
    <source>
        <dbReference type="SAM" id="MobiDB-lite"/>
    </source>
</evidence>
<dbReference type="GO" id="GO:0015095">
    <property type="term" value="F:magnesium ion transmembrane transporter activity"/>
    <property type="evidence" value="ECO:0007669"/>
    <property type="project" value="TreeGrafter"/>
</dbReference>
<dbReference type="SUPFAM" id="SSF143865">
    <property type="entry name" value="CorA soluble domain-like"/>
    <property type="match status" value="1"/>
</dbReference>
<comment type="similarity">
    <text evidence="2">Belongs to the CorA metal ion transporter (MIT) (TC 1.A.35) family.</text>
</comment>
<feature type="transmembrane region" description="Helical" evidence="9">
    <location>
        <begin position="319"/>
        <end position="340"/>
    </location>
</feature>
<dbReference type="GO" id="GO:0015087">
    <property type="term" value="F:cobalt ion transmembrane transporter activity"/>
    <property type="evidence" value="ECO:0007669"/>
    <property type="project" value="TreeGrafter"/>
</dbReference>
<dbReference type="RefSeq" id="WP_052736767.1">
    <property type="nucleotide sequence ID" value="NZ_FONN01000010.1"/>
</dbReference>
<feature type="compositionally biased region" description="Low complexity" evidence="8">
    <location>
        <begin position="384"/>
        <end position="397"/>
    </location>
</feature>
<keyword evidence="7 9" id="KW-0472">Membrane</keyword>
<evidence type="ECO:0000256" key="6">
    <source>
        <dbReference type="ARBA" id="ARBA00022989"/>
    </source>
</evidence>
<name>A0A1I2EZR3_9BACL</name>
<evidence type="ECO:0000256" key="3">
    <source>
        <dbReference type="ARBA" id="ARBA00022448"/>
    </source>
</evidence>
<keyword evidence="3" id="KW-0813">Transport</keyword>
<evidence type="ECO:0000313" key="11">
    <source>
        <dbReference type="Proteomes" id="UP000183410"/>
    </source>
</evidence>
<evidence type="ECO:0000313" key="10">
    <source>
        <dbReference type="EMBL" id="SFE97740.1"/>
    </source>
</evidence>
<gene>
    <name evidence="10" type="ORF">SAMN04487969_110136</name>
</gene>
<dbReference type="PANTHER" id="PTHR46494">
    <property type="entry name" value="CORA FAMILY METAL ION TRANSPORTER (EUROFUNG)"/>
    <property type="match status" value="1"/>
</dbReference>
<dbReference type="PANTHER" id="PTHR46494:SF2">
    <property type="entry name" value="MAGNESIUM TRANSPORT PROTEIN CORA"/>
    <property type="match status" value="1"/>
</dbReference>
<reference evidence="11" key="1">
    <citation type="submission" date="2016-10" db="EMBL/GenBank/DDBJ databases">
        <authorList>
            <person name="Varghese N."/>
            <person name="Submissions S."/>
        </authorList>
    </citation>
    <scope>NUCLEOTIDE SEQUENCE [LARGE SCALE GENOMIC DNA]</scope>
    <source>
        <strain evidence="11">CGMCC 1.10223</strain>
    </source>
</reference>
<dbReference type="InterPro" id="IPR002523">
    <property type="entry name" value="MgTranspt_CorA/ZnTranspt_ZntB"/>
</dbReference>
<dbReference type="Pfam" id="PF01544">
    <property type="entry name" value="CorA"/>
    <property type="match status" value="1"/>
</dbReference>
<dbReference type="EMBL" id="FONN01000010">
    <property type="protein sequence ID" value="SFE97740.1"/>
    <property type="molecule type" value="Genomic_DNA"/>
</dbReference>
<dbReference type="GO" id="GO:0005886">
    <property type="term" value="C:plasma membrane"/>
    <property type="evidence" value="ECO:0007669"/>
    <property type="project" value="UniProtKB-SubCell"/>
</dbReference>
<keyword evidence="11" id="KW-1185">Reference proteome</keyword>
<proteinExistence type="inferred from homology"/>
<dbReference type="SUPFAM" id="SSF144083">
    <property type="entry name" value="Magnesium transport protein CorA, transmembrane region"/>
    <property type="match status" value="1"/>
</dbReference>
<evidence type="ECO:0000256" key="1">
    <source>
        <dbReference type="ARBA" id="ARBA00004651"/>
    </source>
</evidence>
<keyword evidence="4" id="KW-1003">Cell membrane</keyword>
<evidence type="ECO:0000256" key="5">
    <source>
        <dbReference type="ARBA" id="ARBA00022692"/>
    </source>
</evidence>
<protein>
    <submittedName>
        <fullName evidence="10">Mg2+ and Co2+ transporter CorA</fullName>
    </submittedName>
</protein>
<feature type="region of interest" description="Disordered" evidence="8">
    <location>
        <begin position="354"/>
        <end position="414"/>
    </location>
</feature>